<name>A0ABW2KJG1_9ACTN</name>
<evidence type="ECO:0000256" key="1">
    <source>
        <dbReference type="SAM" id="MobiDB-lite"/>
    </source>
</evidence>
<accession>A0ABW2KJG1</accession>
<evidence type="ECO:0000313" key="2">
    <source>
        <dbReference type="EMBL" id="MFC7329510.1"/>
    </source>
</evidence>
<organism evidence="2 3">
    <name type="scientific">Marinactinospora rubrisoli</name>
    <dbReference type="NCBI Taxonomy" id="2715399"/>
    <lineage>
        <taxon>Bacteria</taxon>
        <taxon>Bacillati</taxon>
        <taxon>Actinomycetota</taxon>
        <taxon>Actinomycetes</taxon>
        <taxon>Streptosporangiales</taxon>
        <taxon>Nocardiopsidaceae</taxon>
        <taxon>Marinactinospora</taxon>
    </lineage>
</organism>
<proteinExistence type="predicted"/>
<evidence type="ECO:0000313" key="3">
    <source>
        <dbReference type="Proteomes" id="UP001596540"/>
    </source>
</evidence>
<dbReference type="Proteomes" id="UP001596540">
    <property type="component" value="Unassembled WGS sequence"/>
</dbReference>
<protein>
    <submittedName>
        <fullName evidence="2">Uncharacterized protein</fullName>
    </submittedName>
</protein>
<sequence length="134" mass="14224">MTVPRDAEYGLRRYVRGVPGFAVVRVRVTGGGDRSEVVTAVDPDGGPSASPEQDPDWFAGAERGCREALALVGPQRAPLTVRITGVVGTLADSTPATMRAAGTMAVLTALGRAEEYEVVRDPDWRVRRRTSAGS</sequence>
<comment type="caution">
    <text evidence="2">The sequence shown here is derived from an EMBL/GenBank/DDBJ whole genome shotgun (WGS) entry which is preliminary data.</text>
</comment>
<feature type="region of interest" description="Disordered" evidence="1">
    <location>
        <begin position="35"/>
        <end position="58"/>
    </location>
</feature>
<gene>
    <name evidence="2" type="ORF">ACFQRF_17395</name>
</gene>
<reference evidence="3" key="1">
    <citation type="journal article" date="2019" name="Int. J. Syst. Evol. Microbiol.">
        <title>The Global Catalogue of Microorganisms (GCM) 10K type strain sequencing project: providing services to taxonomists for standard genome sequencing and annotation.</title>
        <authorList>
            <consortium name="The Broad Institute Genomics Platform"/>
            <consortium name="The Broad Institute Genome Sequencing Center for Infectious Disease"/>
            <person name="Wu L."/>
            <person name="Ma J."/>
        </authorList>
    </citation>
    <scope>NUCLEOTIDE SEQUENCE [LARGE SCALE GENOMIC DNA]</scope>
    <source>
        <strain evidence="3">CGMCC 4.7382</strain>
    </source>
</reference>
<dbReference type="EMBL" id="JBHTBH010000008">
    <property type="protein sequence ID" value="MFC7329510.1"/>
    <property type="molecule type" value="Genomic_DNA"/>
</dbReference>
<dbReference type="RefSeq" id="WP_379872161.1">
    <property type="nucleotide sequence ID" value="NZ_JBHTBH010000008.1"/>
</dbReference>
<keyword evidence="3" id="KW-1185">Reference proteome</keyword>